<dbReference type="SUPFAM" id="SSF103473">
    <property type="entry name" value="MFS general substrate transporter"/>
    <property type="match status" value="1"/>
</dbReference>
<feature type="transmembrane region" description="Helical" evidence="6">
    <location>
        <begin position="345"/>
        <end position="364"/>
    </location>
</feature>
<keyword evidence="3 6" id="KW-0812">Transmembrane</keyword>
<evidence type="ECO:0000313" key="7">
    <source>
        <dbReference type="EMBL" id="SDN35309.1"/>
    </source>
</evidence>
<evidence type="ECO:0000256" key="3">
    <source>
        <dbReference type="ARBA" id="ARBA00022692"/>
    </source>
</evidence>
<reference evidence="7 8" key="1">
    <citation type="submission" date="2016-10" db="EMBL/GenBank/DDBJ databases">
        <authorList>
            <person name="de Groot N.N."/>
        </authorList>
    </citation>
    <scope>NUCLEOTIDE SEQUENCE [LARGE SCALE GENOMIC DNA]</scope>
    <source>
        <strain evidence="7 8">CGMCC 1.3442</strain>
    </source>
</reference>
<name>A0A1H0APL9_9BACI</name>
<sequence length="404" mass="44481">MIKRNMRLIVSNQFFTTLADSMFDIAILWYVYQLTNSAFFAATVMAITTLTNVLVAPVIGVFLDRKEPKTSMQIGYAFMFLIGIMLASGYFIQLDSLIFLIYVSIILQHVCMIFVGPAENKLLPRIVGENRIVKVNGYITSTSQTSKLIGQSISGFVIGLIGFIGVMLTHSFFYLLASILLIFVINISLEQSVEEKKTRPSFLKELKSGLHVLKNNKPVFKMVLLATALNVTTIAGSLLVVLVTNQYGATAIQFGLLNASGAVIGIIMGLLASKIINLTRPFIIMTIDFIIAGLAFIGMGMTDNYYIGLLFFILMIGSGTIEGIMYSSILIILVQDEFRGRVATITVALASFLIPPLTMLGGYMADVYQVSYLFLFAGAWMALWALVPILDRDIRSINKLQGEG</sequence>
<dbReference type="PANTHER" id="PTHR23513:SF6">
    <property type="entry name" value="MAJOR FACILITATOR SUPERFAMILY ASSOCIATED DOMAIN-CONTAINING PROTEIN"/>
    <property type="match status" value="1"/>
</dbReference>
<evidence type="ECO:0000256" key="2">
    <source>
        <dbReference type="ARBA" id="ARBA00022475"/>
    </source>
</evidence>
<keyword evidence="5 6" id="KW-0472">Membrane</keyword>
<dbReference type="STRING" id="237069.SAMN05216498_2019"/>
<feature type="transmembrane region" description="Helical" evidence="6">
    <location>
        <begin position="12"/>
        <end position="32"/>
    </location>
</feature>
<feature type="transmembrane region" description="Helical" evidence="6">
    <location>
        <begin position="305"/>
        <end position="333"/>
    </location>
</feature>
<feature type="transmembrane region" description="Helical" evidence="6">
    <location>
        <begin position="370"/>
        <end position="390"/>
    </location>
</feature>
<organism evidence="7 8">
    <name type="scientific">Tenuibacillus multivorans</name>
    <dbReference type="NCBI Taxonomy" id="237069"/>
    <lineage>
        <taxon>Bacteria</taxon>
        <taxon>Bacillati</taxon>
        <taxon>Bacillota</taxon>
        <taxon>Bacilli</taxon>
        <taxon>Bacillales</taxon>
        <taxon>Bacillaceae</taxon>
        <taxon>Tenuibacillus</taxon>
    </lineage>
</organism>
<dbReference type="InterPro" id="IPR036259">
    <property type="entry name" value="MFS_trans_sf"/>
</dbReference>
<dbReference type="GO" id="GO:0022857">
    <property type="term" value="F:transmembrane transporter activity"/>
    <property type="evidence" value="ECO:0007669"/>
    <property type="project" value="InterPro"/>
</dbReference>
<dbReference type="Gene3D" id="1.20.1250.20">
    <property type="entry name" value="MFS general substrate transporter like domains"/>
    <property type="match status" value="1"/>
</dbReference>
<evidence type="ECO:0000256" key="4">
    <source>
        <dbReference type="ARBA" id="ARBA00022989"/>
    </source>
</evidence>
<protein>
    <submittedName>
        <fullName evidence="7">Na+/melibiose symporter</fullName>
    </submittedName>
</protein>
<dbReference type="CDD" id="cd06173">
    <property type="entry name" value="MFS_MefA_like"/>
    <property type="match status" value="1"/>
</dbReference>
<dbReference type="GO" id="GO:0005886">
    <property type="term" value="C:plasma membrane"/>
    <property type="evidence" value="ECO:0007669"/>
    <property type="project" value="UniProtKB-SubCell"/>
</dbReference>
<dbReference type="RefSeq" id="WP_176752990.1">
    <property type="nucleotide sequence ID" value="NZ_BJVZ01000021.1"/>
</dbReference>
<evidence type="ECO:0000313" key="8">
    <source>
        <dbReference type="Proteomes" id="UP000199334"/>
    </source>
</evidence>
<gene>
    <name evidence="7" type="ORF">SAMN05216498_2019</name>
</gene>
<dbReference type="InterPro" id="IPR011701">
    <property type="entry name" value="MFS"/>
</dbReference>
<feature type="transmembrane region" description="Helical" evidence="6">
    <location>
        <begin position="172"/>
        <end position="189"/>
    </location>
</feature>
<feature type="transmembrane region" description="Helical" evidence="6">
    <location>
        <begin position="223"/>
        <end position="244"/>
    </location>
</feature>
<dbReference type="Pfam" id="PF07690">
    <property type="entry name" value="MFS_1"/>
    <property type="match status" value="1"/>
</dbReference>
<accession>A0A1H0APL9</accession>
<evidence type="ECO:0000256" key="5">
    <source>
        <dbReference type="ARBA" id="ARBA00023136"/>
    </source>
</evidence>
<feature type="transmembrane region" description="Helical" evidence="6">
    <location>
        <begin position="250"/>
        <end position="270"/>
    </location>
</feature>
<dbReference type="Proteomes" id="UP000199334">
    <property type="component" value="Unassembled WGS sequence"/>
</dbReference>
<feature type="transmembrane region" description="Helical" evidence="6">
    <location>
        <begin position="74"/>
        <end position="92"/>
    </location>
</feature>
<feature type="transmembrane region" description="Helical" evidence="6">
    <location>
        <begin position="38"/>
        <end position="62"/>
    </location>
</feature>
<keyword evidence="4 6" id="KW-1133">Transmembrane helix</keyword>
<feature type="transmembrane region" description="Helical" evidence="6">
    <location>
        <begin position="282"/>
        <end position="299"/>
    </location>
</feature>
<feature type="transmembrane region" description="Helical" evidence="6">
    <location>
        <begin position="148"/>
        <end position="166"/>
    </location>
</feature>
<dbReference type="PANTHER" id="PTHR23513">
    <property type="entry name" value="INTEGRAL MEMBRANE EFFLUX PROTEIN-RELATED"/>
    <property type="match status" value="1"/>
</dbReference>
<evidence type="ECO:0000256" key="6">
    <source>
        <dbReference type="SAM" id="Phobius"/>
    </source>
</evidence>
<dbReference type="EMBL" id="FNIG01000004">
    <property type="protein sequence ID" value="SDN35309.1"/>
    <property type="molecule type" value="Genomic_DNA"/>
</dbReference>
<keyword evidence="8" id="KW-1185">Reference proteome</keyword>
<feature type="transmembrane region" description="Helical" evidence="6">
    <location>
        <begin position="98"/>
        <end position="116"/>
    </location>
</feature>
<comment type="subcellular location">
    <subcellularLocation>
        <location evidence="1">Cell membrane</location>
        <topology evidence="1">Multi-pass membrane protein</topology>
    </subcellularLocation>
</comment>
<evidence type="ECO:0000256" key="1">
    <source>
        <dbReference type="ARBA" id="ARBA00004651"/>
    </source>
</evidence>
<keyword evidence="2" id="KW-1003">Cell membrane</keyword>
<dbReference type="AlphaFoldDB" id="A0A1H0APL9"/>
<proteinExistence type="predicted"/>